<dbReference type="Pfam" id="PF03737">
    <property type="entry name" value="RraA-like"/>
    <property type="match status" value="1"/>
</dbReference>
<dbReference type="EMBL" id="QWEH01000001">
    <property type="protein sequence ID" value="RHW35097.1"/>
    <property type="molecule type" value="Genomic_DNA"/>
</dbReference>
<comment type="cofactor">
    <cofactor evidence="2">
        <name>a divalent metal cation</name>
        <dbReference type="ChEBI" id="CHEBI:60240"/>
    </cofactor>
</comment>
<dbReference type="InterPro" id="IPR005493">
    <property type="entry name" value="RraA/RraA-like"/>
</dbReference>
<feature type="binding site" evidence="13">
    <location>
        <position position="120"/>
    </location>
    <ligand>
        <name>Mg(2+)</name>
        <dbReference type="ChEBI" id="CHEBI:18420"/>
    </ligand>
</feature>
<dbReference type="CDD" id="cd16841">
    <property type="entry name" value="RraA_family"/>
    <property type="match status" value="1"/>
</dbReference>
<dbReference type="PANTHER" id="PTHR33254:SF4">
    <property type="entry name" value="4-HYDROXY-4-METHYL-2-OXOGLUTARATE ALDOLASE 3-RELATED"/>
    <property type="match status" value="1"/>
</dbReference>
<name>A0A417YN29_9BACI</name>
<keyword evidence="15" id="KW-1185">Reference proteome</keyword>
<dbReference type="Gene3D" id="3.50.30.40">
    <property type="entry name" value="Ribonuclease E inhibitor RraA/RraA-like"/>
    <property type="match status" value="1"/>
</dbReference>
<organism evidence="14 15">
    <name type="scientific">Oceanobacillus profundus</name>
    <dbReference type="NCBI Taxonomy" id="372463"/>
    <lineage>
        <taxon>Bacteria</taxon>
        <taxon>Bacillati</taxon>
        <taxon>Bacillota</taxon>
        <taxon>Bacilli</taxon>
        <taxon>Bacillales</taxon>
        <taxon>Bacillaceae</taxon>
        <taxon>Oceanobacillus</taxon>
    </lineage>
</organism>
<evidence type="ECO:0000313" key="14">
    <source>
        <dbReference type="EMBL" id="RHW35097.1"/>
    </source>
</evidence>
<feature type="binding site" evidence="13">
    <location>
        <begin position="97"/>
        <end position="100"/>
    </location>
    <ligand>
        <name>substrate</name>
    </ligand>
</feature>
<sequence length="225" mass="24532">MKNVGCLIVNNFNRPELELVNLFCDLPVANIGDCMNRIGAIDPHIYPMNKTPLLGVAFTVKVPEGDNLMFHKAMDMAKPGDVIMIDAGGDINRAILGELMISYCQSKGIAGVVVDGSVRDAEALREMNFPVYAKGITPNGPYKNGPGEISTPITIGGKVVNPGDIIVGDQDGIVIIKPEDAEELAKQTKQVMEKEISIMDKILNKGTYDRPWVDEKLVEIGCEYR</sequence>
<comment type="catalytic activity">
    <reaction evidence="1">
        <text>4-hydroxy-4-methyl-2-oxoglutarate = 2 pyruvate</text>
        <dbReference type="Rhea" id="RHEA:22748"/>
        <dbReference type="ChEBI" id="CHEBI:15361"/>
        <dbReference type="ChEBI" id="CHEBI:58276"/>
        <dbReference type="EC" id="4.1.3.17"/>
    </reaction>
</comment>
<dbReference type="GO" id="GO:0047443">
    <property type="term" value="F:4-hydroxy-4-methyl-2-oxoglutarate aldolase activity"/>
    <property type="evidence" value="ECO:0007669"/>
    <property type="project" value="UniProtKB-EC"/>
</dbReference>
<dbReference type="SUPFAM" id="SSF89562">
    <property type="entry name" value="RraA-like"/>
    <property type="match status" value="1"/>
</dbReference>
<dbReference type="RefSeq" id="WP_118888296.1">
    <property type="nucleotide sequence ID" value="NZ_PHUT01000001.1"/>
</dbReference>
<evidence type="ECO:0000256" key="4">
    <source>
        <dbReference type="ARBA" id="ARBA00011233"/>
    </source>
</evidence>
<gene>
    <name evidence="14" type="ORF">D1B32_00295</name>
</gene>
<comment type="subunit">
    <text evidence="4">Homotrimer.</text>
</comment>
<evidence type="ECO:0000256" key="10">
    <source>
        <dbReference type="ARBA" id="ARBA00030169"/>
    </source>
</evidence>
<dbReference type="EC" id="4.1.3.17" evidence="5"/>
<comment type="caution">
    <text evidence="14">The sequence shown here is derived from an EMBL/GenBank/DDBJ whole genome shotgun (WGS) entry which is preliminary data.</text>
</comment>
<keyword evidence="13" id="KW-0479">Metal-binding</keyword>
<evidence type="ECO:0000256" key="6">
    <source>
        <dbReference type="ARBA" id="ARBA00012947"/>
    </source>
</evidence>
<comment type="catalytic activity">
    <reaction evidence="12">
        <text>oxaloacetate + H(+) = pyruvate + CO2</text>
        <dbReference type="Rhea" id="RHEA:15641"/>
        <dbReference type="ChEBI" id="CHEBI:15361"/>
        <dbReference type="ChEBI" id="CHEBI:15378"/>
        <dbReference type="ChEBI" id="CHEBI:16452"/>
        <dbReference type="ChEBI" id="CHEBI:16526"/>
        <dbReference type="EC" id="4.1.1.112"/>
    </reaction>
</comment>
<evidence type="ECO:0000256" key="13">
    <source>
        <dbReference type="PIRSR" id="PIRSR605493-1"/>
    </source>
</evidence>
<dbReference type="OrthoDB" id="9784786at2"/>
<comment type="similarity">
    <text evidence="3">Belongs to the class II aldolase/RraA-like family.</text>
</comment>
<dbReference type="NCBIfam" id="NF004850">
    <property type="entry name" value="PRK06201.1"/>
    <property type="match status" value="1"/>
</dbReference>
<evidence type="ECO:0000256" key="3">
    <source>
        <dbReference type="ARBA" id="ARBA00008621"/>
    </source>
</evidence>
<reference evidence="14 15" key="1">
    <citation type="journal article" date="2007" name="Int. J. Syst. Evol. Microbiol.">
        <title>Oceanobacillus profundus sp. nov., isolated from a deep-sea sediment core.</title>
        <authorList>
            <person name="Kim Y.G."/>
            <person name="Choi D.H."/>
            <person name="Hyun S."/>
            <person name="Cho B.C."/>
        </authorList>
    </citation>
    <scope>NUCLEOTIDE SEQUENCE [LARGE SCALE GENOMIC DNA]</scope>
    <source>
        <strain evidence="14 15">DSM 18246</strain>
    </source>
</reference>
<dbReference type="InterPro" id="IPR036704">
    <property type="entry name" value="RraA/RraA-like_sf"/>
</dbReference>
<comment type="function">
    <text evidence="8">Catalyzes the aldol cleavage of 4-hydroxy-4-methyl-2-oxoglutarate (HMG) into 2 molecules of pyruvate. Also contains a secondary oxaloacetate (OAA) decarboxylase activity due to the common pyruvate enolate transition state formed following C-C bond cleavage in the retro-aldol and decarboxylation reactions.</text>
</comment>
<accession>A0A417YN29</accession>
<dbReference type="GO" id="GO:0046872">
    <property type="term" value="F:metal ion binding"/>
    <property type="evidence" value="ECO:0007669"/>
    <property type="project" value="UniProtKB-KW"/>
</dbReference>
<comment type="cofactor">
    <cofactor evidence="13">
        <name>Mg(2+)</name>
        <dbReference type="ChEBI" id="CHEBI:18420"/>
    </cofactor>
</comment>
<evidence type="ECO:0000313" key="15">
    <source>
        <dbReference type="Proteomes" id="UP000285456"/>
    </source>
</evidence>
<protein>
    <recommendedName>
        <fullName evidence="7">Putative 4-hydroxy-4-methyl-2-oxoglutarate aldolase</fullName>
        <ecNumber evidence="6">4.1.1.112</ecNumber>
        <ecNumber evidence="5">4.1.3.17</ecNumber>
    </recommendedName>
    <alternativeName>
        <fullName evidence="11">Oxaloacetate decarboxylase</fullName>
    </alternativeName>
    <alternativeName>
        <fullName evidence="9">Regulator of ribonuclease activity homolog</fullName>
    </alternativeName>
    <alternativeName>
        <fullName evidence="10">RraA-like protein</fullName>
    </alternativeName>
</protein>
<dbReference type="GO" id="GO:0008948">
    <property type="term" value="F:oxaloacetate decarboxylase activity"/>
    <property type="evidence" value="ECO:0007669"/>
    <property type="project" value="UniProtKB-EC"/>
</dbReference>
<keyword evidence="13" id="KW-0460">Magnesium</keyword>
<dbReference type="PANTHER" id="PTHR33254">
    <property type="entry name" value="4-HYDROXY-4-METHYL-2-OXOGLUTARATE ALDOLASE 3-RELATED"/>
    <property type="match status" value="1"/>
</dbReference>
<evidence type="ECO:0000256" key="8">
    <source>
        <dbReference type="ARBA" id="ARBA00025046"/>
    </source>
</evidence>
<evidence type="ECO:0000256" key="1">
    <source>
        <dbReference type="ARBA" id="ARBA00001342"/>
    </source>
</evidence>
<feature type="binding site" evidence="13">
    <location>
        <position position="119"/>
    </location>
    <ligand>
        <name>substrate</name>
    </ligand>
</feature>
<evidence type="ECO:0000256" key="9">
    <source>
        <dbReference type="ARBA" id="ARBA00029596"/>
    </source>
</evidence>
<evidence type="ECO:0000256" key="12">
    <source>
        <dbReference type="ARBA" id="ARBA00047973"/>
    </source>
</evidence>
<proteinExistence type="inferred from homology"/>
<dbReference type="AlphaFoldDB" id="A0A417YN29"/>
<evidence type="ECO:0000256" key="11">
    <source>
        <dbReference type="ARBA" id="ARBA00032305"/>
    </source>
</evidence>
<evidence type="ECO:0000256" key="5">
    <source>
        <dbReference type="ARBA" id="ARBA00012213"/>
    </source>
</evidence>
<evidence type="ECO:0000256" key="7">
    <source>
        <dbReference type="ARBA" id="ARBA00016549"/>
    </source>
</evidence>
<dbReference type="Proteomes" id="UP000285456">
    <property type="component" value="Unassembled WGS sequence"/>
</dbReference>
<dbReference type="EC" id="4.1.1.112" evidence="6"/>
<evidence type="ECO:0000256" key="2">
    <source>
        <dbReference type="ARBA" id="ARBA00001968"/>
    </source>
</evidence>